<dbReference type="GO" id="GO:0016651">
    <property type="term" value="F:oxidoreductase activity, acting on NAD(P)H"/>
    <property type="evidence" value="ECO:0007669"/>
    <property type="project" value="InterPro"/>
</dbReference>
<dbReference type="PANTHER" id="PTHR43105:SF13">
    <property type="entry name" value="NADH-UBIQUINONE OXIDOREDUCTASE 75 KDA SUBUNIT, MITOCHONDRIAL"/>
    <property type="match status" value="1"/>
</dbReference>
<keyword evidence="14" id="KW-0560">Oxidoreductase</keyword>
<keyword evidence="8 10" id="KW-0520">NAD</keyword>
<proteinExistence type="inferred from homology"/>
<dbReference type="GO" id="GO:0008137">
    <property type="term" value="F:NADH dehydrogenase (ubiquinone) activity"/>
    <property type="evidence" value="ECO:0007669"/>
    <property type="project" value="UniProtKB-UniRule"/>
</dbReference>
<dbReference type="PROSITE" id="PS00642">
    <property type="entry name" value="COMPLEX1_75K_2"/>
    <property type="match status" value="1"/>
</dbReference>
<keyword evidence="15" id="KW-1185">Reference proteome</keyword>
<sequence>MAKLIVDGIEIDVAPELTLLQACEAAGAEIPRFCYHERLSVAGNCRMCLVEVKGGPPKPTASCGMNVRDLRPGPNGEPPVVLTNSPMVKKAREGVMEFLLINHPLDCPICDQGGECDLQDQAMAYGVSGSRFIENKRAVEDKYLGPLIKTSMNRCIHCTRCVRFTTEVAGIAEMGLISRGEDAEITSYLEKALSSELQGNVIDLCPVGALTSKPYAFHARPWELSKTESIDVMDAVGSAIRVDVRGREVMRVLPRLNESVNEEWISDKTRFIWDGLRTQRLDRPYVKADGRFRATSWGDAFATIATRVTSTAPERMGAIVGDLASVEEMFALRELMAALGVASVDGRQDGTALHPKFGRASYVFNATIAGIEEADAILMIGADPRREASVMNARIRKRWRASGGKLPVFTIGAPVDLTYPHVHLGSDPAALQHLDAGALDVLNAAQKPLIVVGQGALVRHDGLALLSLAAKLATEVGAVTEGWNGFSVLHTAASRVGALDLGLVPGEGGRDVAGMIDASAKGELDVLFLLGADEFGAQHLGPNTFVVYIGSHGDTGAHRADVILPGATYAEKSGTYVNTEGRVQLGNRAAFPPGEAREDWAVLRALSEALGRKLPFDSLAQLRAKLYSAHPEFAAIDTIPAADPQAINTLATLGGIVRPEPFVPLIADFYLTNPIARASKVMAECSALARSGHSIAAE</sequence>
<evidence type="ECO:0000256" key="5">
    <source>
        <dbReference type="ARBA" id="ARBA00022967"/>
    </source>
</evidence>
<evidence type="ECO:0000256" key="10">
    <source>
        <dbReference type="RuleBase" id="RU003525"/>
    </source>
</evidence>
<dbReference type="NCBIfam" id="TIGR01973">
    <property type="entry name" value="NuoG"/>
    <property type="match status" value="1"/>
</dbReference>
<dbReference type="Gene3D" id="3.30.70.20">
    <property type="match status" value="1"/>
</dbReference>
<dbReference type="FunFam" id="3.30.200.210:FF:000002">
    <property type="entry name" value="NADH-ubiquinone oxidoreductase 75 kDa subunit"/>
    <property type="match status" value="1"/>
</dbReference>
<dbReference type="GO" id="GO:0051537">
    <property type="term" value="F:2 iron, 2 sulfur cluster binding"/>
    <property type="evidence" value="ECO:0007669"/>
    <property type="project" value="UniProtKB-UniRule"/>
</dbReference>
<evidence type="ECO:0000313" key="15">
    <source>
        <dbReference type="Proteomes" id="UP000233491"/>
    </source>
</evidence>
<dbReference type="InterPro" id="IPR050123">
    <property type="entry name" value="Prok_molybdopt-oxidoreductase"/>
</dbReference>
<dbReference type="SUPFAM" id="SSF53706">
    <property type="entry name" value="Formate dehydrogenase/DMSO reductase, domains 1-3"/>
    <property type="match status" value="1"/>
</dbReference>
<dbReference type="RefSeq" id="WP_101288256.1">
    <property type="nucleotide sequence ID" value="NZ_FOUQ01000001.1"/>
</dbReference>
<dbReference type="EC" id="7.1.1.-" evidence="10"/>
<evidence type="ECO:0000256" key="3">
    <source>
        <dbReference type="ARBA" id="ARBA00022485"/>
    </source>
</evidence>
<comment type="caution">
    <text evidence="14">The sequence shown here is derived from an EMBL/GenBank/DDBJ whole genome shotgun (WGS) entry which is preliminary data.</text>
</comment>
<dbReference type="PROSITE" id="PS51085">
    <property type="entry name" value="2FE2S_FER_2"/>
    <property type="match status" value="1"/>
</dbReference>
<dbReference type="Pfam" id="PF13510">
    <property type="entry name" value="Fer2_4"/>
    <property type="match status" value="1"/>
</dbReference>
<keyword evidence="4 10" id="KW-0479">Metal-binding</keyword>
<keyword evidence="3 10" id="KW-0004">4Fe-4S</keyword>
<evidence type="ECO:0000256" key="1">
    <source>
        <dbReference type="ARBA" id="ARBA00001966"/>
    </source>
</evidence>
<dbReference type="CDD" id="cd00207">
    <property type="entry name" value="fer2"/>
    <property type="match status" value="1"/>
</dbReference>
<dbReference type="InterPro" id="IPR010228">
    <property type="entry name" value="NADH_UbQ_OxRdtase_Gsu"/>
</dbReference>
<dbReference type="InterPro" id="IPR001041">
    <property type="entry name" value="2Fe-2S_ferredoxin-type"/>
</dbReference>
<dbReference type="SUPFAM" id="SSF54292">
    <property type="entry name" value="2Fe-2S ferredoxin-like"/>
    <property type="match status" value="1"/>
</dbReference>
<evidence type="ECO:0000256" key="7">
    <source>
        <dbReference type="ARBA" id="ARBA00023014"/>
    </source>
</evidence>
<dbReference type="Proteomes" id="UP000233491">
    <property type="component" value="Unassembled WGS sequence"/>
</dbReference>
<dbReference type="GO" id="GO:0016020">
    <property type="term" value="C:membrane"/>
    <property type="evidence" value="ECO:0007669"/>
    <property type="project" value="InterPro"/>
</dbReference>
<dbReference type="CDD" id="cd02773">
    <property type="entry name" value="MopB_Res-Cmplx1_Nad11"/>
    <property type="match status" value="1"/>
</dbReference>
<dbReference type="InterPro" id="IPR019574">
    <property type="entry name" value="NADH_UbQ_OxRdtase_Gsu_4Fe4S-bd"/>
</dbReference>
<dbReference type="Gene3D" id="3.10.20.740">
    <property type="match status" value="1"/>
</dbReference>
<dbReference type="GO" id="GO:0046872">
    <property type="term" value="F:metal ion binding"/>
    <property type="evidence" value="ECO:0007669"/>
    <property type="project" value="UniProtKB-UniRule"/>
</dbReference>
<dbReference type="PROSITE" id="PS51669">
    <property type="entry name" value="4FE4S_MOW_BIS_MGD"/>
    <property type="match status" value="1"/>
</dbReference>
<dbReference type="SUPFAM" id="SSF54862">
    <property type="entry name" value="4Fe-4S ferredoxins"/>
    <property type="match status" value="1"/>
</dbReference>
<dbReference type="Pfam" id="PF22151">
    <property type="entry name" value="Fer4_NDSU1"/>
    <property type="match status" value="1"/>
</dbReference>
<dbReference type="InterPro" id="IPR015405">
    <property type="entry name" value="NDUFS1-like_C"/>
</dbReference>
<comment type="function">
    <text evidence="10">NDH-1 shuttles electrons from NADH, via FMN and iron-sulfur (Fe-S) centers, to quinones in the respiratory chain. Couples the redox reaction to proton translocation (for every two electrons transferred, four hydrogen ions are translocated across the cytoplasmic membrane), and thus conserves the redox energy in a proton gradient.</text>
</comment>
<comment type="similarity">
    <text evidence="2 10">Belongs to the complex I 75 kDa subunit family.</text>
</comment>
<dbReference type="InterPro" id="IPR006963">
    <property type="entry name" value="Mopterin_OxRdtase_4Fe-4S_dom"/>
</dbReference>
<keyword evidence="6 10" id="KW-0408">Iron</keyword>
<dbReference type="Pfam" id="PF10588">
    <property type="entry name" value="NADH-G_4Fe-4S_3"/>
    <property type="match status" value="1"/>
</dbReference>
<dbReference type="PANTHER" id="PTHR43105">
    <property type="entry name" value="RESPIRATORY NITRATE REDUCTASE"/>
    <property type="match status" value="1"/>
</dbReference>
<evidence type="ECO:0000256" key="4">
    <source>
        <dbReference type="ARBA" id="ARBA00022723"/>
    </source>
</evidence>
<evidence type="ECO:0000256" key="8">
    <source>
        <dbReference type="ARBA" id="ARBA00023027"/>
    </source>
</evidence>
<keyword evidence="10" id="KW-0874">Quinone</keyword>
<dbReference type="SMART" id="SM00929">
    <property type="entry name" value="NADH-G_4Fe-4S_3"/>
    <property type="match status" value="1"/>
</dbReference>
<dbReference type="Pfam" id="PF00384">
    <property type="entry name" value="Molybdopterin"/>
    <property type="match status" value="1"/>
</dbReference>
<comment type="cofactor">
    <cofactor evidence="1 10">
        <name>[4Fe-4S] cluster</name>
        <dbReference type="ChEBI" id="CHEBI:49883"/>
    </cofactor>
</comment>
<dbReference type="Gene3D" id="3.40.50.740">
    <property type="match status" value="1"/>
</dbReference>
<accession>A0A1I4Q3E2</accession>
<organism evidence="14 15">
    <name type="scientific">Pleomorphomonas diazotrophica</name>
    <dbReference type="NCBI Taxonomy" id="1166257"/>
    <lineage>
        <taxon>Bacteria</taxon>
        <taxon>Pseudomonadati</taxon>
        <taxon>Pseudomonadota</taxon>
        <taxon>Alphaproteobacteria</taxon>
        <taxon>Hyphomicrobiales</taxon>
        <taxon>Pleomorphomonadaceae</taxon>
        <taxon>Pleomorphomonas</taxon>
    </lineage>
</organism>
<dbReference type="GO" id="GO:0048038">
    <property type="term" value="F:quinone binding"/>
    <property type="evidence" value="ECO:0007669"/>
    <property type="project" value="UniProtKB-UniRule"/>
</dbReference>
<dbReference type="FunFam" id="3.30.70.20:FF:000002">
    <property type="entry name" value="NADH-ubiquinone oxidoreductase 75 kDa subunit"/>
    <property type="match status" value="1"/>
</dbReference>
<dbReference type="InterPro" id="IPR036010">
    <property type="entry name" value="2Fe-2S_ferredoxin-like_sf"/>
</dbReference>
<evidence type="ECO:0000259" key="13">
    <source>
        <dbReference type="PROSITE" id="PS51839"/>
    </source>
</evidence>
<dbReference type="Gene3D" id="3.30.200.210">
    <property type="match status" value="1"/>
</dbReference>
<name>A0A1I4Q3E2_9HYPH</name>
<evidence type="ECO:0000256" key="2">
    <source>
        <dbReference type="ARBA" id="ARBA00005404"/>
    </source>
</evidence>
<dbReference type="OrthoDB" id="9816402at2"/>
<dbReference type="EMBL" id="PJNW01000002">
    <property type="protein sequence ID" value="PKR90994.1"/>
    <property type="molecule type" value="Genomic_DNA"/>
</dbReference>
<dbReference type="FunFam" id="3.10.20.740:FF:000001">
    <property type="entry name" value="NADH-quinone oxidoreductase subunit G"/>
    <property type="match status" value="1"/>
</dbReference>
<dbReference type="InterPro" id="IPR000283">
    <property type="entry name" value="NADH_UbQ_OxRdtase_75kDa_su_CS"/>
</dbReference>
<dbReference type="Pfam" id="PF09326">
    <property type="entry name" value="NADH_dhqG_C"/>
    <property type="match status" value="1"/>
</dbReference>
<dbReference type="InterPro" id="IPR006656">
    <property type="entry name" value="Mopterin_OxRdtase"/>
</dbReference>
<evidence type="ECO:0000259" key="12">
    <source>
        <dbReference type="PROSITE" id="PS51669"/>
    </source>
</evidence>
<dbReference type="Pfam" id="PF22117">
    <property type="entry name" value="Fer4_Nqo3"/>
    <property type="match status" value="1"/>
</dbReference>
<keyword evidence="7 10" id="KW-0411">Iron-sulfur</keyword>
<dbReference type="PROSITE" id="PS00641">
    <property type="entry name" value="COMPLEX1_75K_1"/>
    <property type="match status" value="1"/>
</dbReference>
<evidence type="ECO:0000256" key="9">
    <source>
        <dbReference type="ARBA" id="ARBA00047712"/>
    </source>
</evidence>
<feature type="domain" description="4Fe-4S His(Cys)3-ligated-type" evidence="13">
    <location>
        <begin position="87"/>
        <end position="126"/>
    </location>
</feature>
<dbReference type="InterPro" id="IPR054351">
    <property type="entry name" value="NADH_UbQ_OxRdtase_ferredoxin"/>
</dbReference>
<evidence type="ECO:0000259" key="11">
    <source>
        <dbReference type="PROSITE" id="PS51085"/>
    </source>
</evidence>
<keyword evidence="5 10" id="KW-1278">Translocase</keyword>
<gene>
    <name evidence="14" type="ORF">CXZ10_06535</name>
</gene>
<dbReference type="PROSITE" id="PS00643">
    <property type="entry name" value="COMPLEX1_75K_3"/>
    <property type="match status" value="1"/>
</dbReference>
<dbReference type="AlphaFoldDB" id="A0A1I4Q3E2"/>
<protein>
    <recommendedName>
        <fullName evidence="10">NADH-quinone oxidoreductase</fullName>
        <ecNumber evidence="10">7.1.1.-</ecNumber>
    </recommendedName>
</protein>
<evidence type="ECO:0000313" key="14">
    <source>
        <dbReference type="EMBL" id="PKR90994.1"/>
    </source>
</evidence>
<keyword evidence="10" id="KW-0001">2Fe-2S</keyword>
<comment type="catalytic activity">
    <reaction evidence="9 10">
        <text>a quinone + NADH + 5 H(+)(in) = a quinol + NAD(+) + 4 H(+)(out)</text>
        <dbReference type="Rhea" id="RHEA:57888"/>
        <dbReference type="ChEBI" id="CHEBI:15378"/>
        <dbReference type="ChEBI" id="CHEBI:24646"/>
        <dbReference type="ChEBI" id="CHEBI:57540"/>
        <dbReference type="ChEBI" id="CHEBI:57945"/>
        <dbReference type="ChEBI" id="CHEBI:132124"/>
    </reaction>
</comment>
<comment type="cofactor">
    <cofactor evidence="10">
        <name>[2Fe-2S] cluster</name>
        <dbReference type="ChEBI" id="CHEBI:190135"/>
    </cofactor>
    <text evidence="10">Binds 1 [2Fe-2S] cluster per subunit.</text>
</comment>
<feature type="domain" description="4Fe-4S Mo/W bis-MGD-type" evidence="12">
    <location>
        <begin position="224"/>
        <end position="280"/>
    </location>
</feature>
<evidence type="ECO:0000256" key="6">
    <source>
        <dbReference type="ARBA" id="ARBA00023004"/>
    </source>
</evidence>
<feature type="domain" description="2Fe-2S ferredoxin-type" evidence="11">
    <location>
        <begin position="1"/>
        <end position="87"/>
    </location>
</feature>
<dbReference type="GO" id="GO:0042773">
    <property type="term" value="P:ATP synthesis coupled electron transport"/>
    <property type="evidence" value="ECO:0007669"/>
    <property type="project" value="InterPro"/>
</dbReference>
<reference evidence="14 15" key="1">
    <citation type="submission" date="2017-12" db="EMBL/GenBank/DDBJ databases">
        <title>Anaerobic carbon monoxide metabolism by Pleomorphomonas carboxyditropha sp. nov., a new mesophilic hydrogenogenic carboxidotroph.</title>
        <authorList>
            <person name="Esquivel-Elizondo S."/>
            <person name="Krajmalnik-Brown R."/>
        </authorList>
    </citation>
    <scope>NUCLEOTIDE SEQUENCE [LARGE SCALE GENOMIC DNA]</scope>
    <source>
        <strain evidence="14 15">R5-392</strain>
    </source>
</reference>
<dbReference type="PROSITE" id="PS51839">
    <property type="entry name" value="4FE4S_HC3"/>
    <property type="match status" value="1"/>
</dbReference>
<dbReference type="GO" id="GO:0051539">
    <property type="term" value="F:4 iron, 4 sulfur cluster binding"/>
    <property type="evidence" value="ECO:0007669"/>
    <property type="project" value="UniProtKB-KW"/>
</dbReference>